<dbReference type="InterPro" id="IPR036186">
    <property type="entry name" value="Serpin_sf"/>
</dbReference>
<dbReference type="PANTHER" id="PTHR11461:SF301">
    <property type="entry name" value="SERPIN DOMAIN-CONTAINING PROTEIN"/>
    <property type="match status" value="1"/>
</dbReference>
<organism evidence="4 5">
    <name type="scientific">Lolium multiflorum</name>
    <name type="common">Italian ryegrass</name>
    <name type="synonym">Lolium perenne subsp. multiflorum</name>
    <dbReference type="NCBI Taxonomy" id="4521"/>
    <lineage>
        <taxon>Eukaryota</taxon>
        <taxon>Viridiplantae</taxon>
        <taxon>Streptophyta</taxon>
        <taxon>Embryophyta</taxon>
        <taxon>Tracheophyta</taxon>
        <taxon>Spermatophyta</taxon>
        <taxon>Magnoliopsida</taxon>
        <taxon>Liliopsida</taxon>
        <taxon>Poales</taxon>
        <taxon>Poaceae</taxon>
        <taxon>BOP clade</taxon>
        <taxon>Pooideae</taxon>
        <taxon>Poodae</taxon>
        <taxon>Poeae</taxon>
        <taxon>Poeae Chloroplast Group 2 (Poeae type)</taxon>
        <taxon>Loliodinae</taxon>
        <taxon>Loliinae</taxon>
        <taxon>Lolium</taxon>
    </lineage>
</organism>
<sequence length="391" mass="42410">MNTEGMTDAVRDLAALSMRLLLHLGSEKANLALSPLSFHSVLVLLAAGATGDTLDQIVSFLGPSGGTAHASLASHVASGILAGERGAEPDVRCAVGVWVDSSFRLRPAFAEKVASQYKAAACAMPFQEKAEEARVEINRWFECKTGGLITDLMPEGHLSSGSVLVIGNALYLRGTWLDPFDPDDTKDGDFFVPGESRPVRVPFMRNTNSQYISCHAGFKVLQLPYECRGNHRFSMHIYLPDGRDGLQALVSELSSDTSGLLDRCVPQQAVKVGDFRIPKFKASFKIEASGLLKDLGLERPFLFSRDFAEMVDCSEPLAVGSVLHQCVVEVDEDGTMAAAATEAQMMFGCCLEDDEEPERVDFVADHPFMFLVTEDQSGIVLFAGQVLNPLL</sequence>
<dbReference type="Proteomes" id="UP001231189">
    <property type="component" value="Unassembled WGS sequence"/>
</dbReference>
<dbReference type="PROSITE" id="PS00284">
    <property type="entry name" value="SERPIN"/>
    <property type="match status" value="1"/>
</dbReference>
<dbReference type="InterPro" id="IPR000215">
    <property type="entry name" value="Serpin_fam"/>
</dbReference>
<dbReference type="AlphaFoldDB" id="A0AAD8SH54"/>
<dbReference type="PANTHER" id="PTHR11461">
    <property type="entry name" value="SERINE PROTEASE INHIBITOR, SERPIN"/>
    <property type="match status" value="1"/>
</dbReference>
<name>A0AAD8SH54_LOLMU</name>
<dbReference type="CDD" id="cd02043">
    <property type="entry name" value="serpinP_plants"/>
    <property type="match status" value="1"/>
</dbReference>
<evidence type="ECO:0000256" key="1">
    <source>
        <dbReference type="ARBA" id="ARBA00009500"/>
    </source>
</evidence>
<evidence type="ECO:0000313" key="4">
    <source>
        <dbReference type="EMBL" id="KAK1651579.1"/>
    </source>
</evidence>
<feature type="domain" description="Serpin" evidence="3">
    <location>
        <begin position="18"/>
        <end position="389"/>
    </location>
</feature>
<accession>A0AAD8SH54</accession>
<proteinExistence type="inferred from homology"/>
<dbReference type="InterPro" id="IPR042185">
    <property type="entry name" value="Serpin_sf_2"/>
</dbReference>
<protein>
    <recommendedName>
        <fullName evidence="3">Serpin domain-containing protein</fullName>
    </recommendedName>
</protein>
<dbReference type="InterPro" id="IPR023795">
    <property type="entry name" value="Serpin_CS"/>
</dbReference>
<evidence type="ECO:0000256" key="2">
    <source>
        <dbReference type="RuleBase" id="RU000411"/>
    </source>
</evidence>
<dbReference type="InterPro" id="IPR042178">
    <property type="entry name" value="Serpin_sf_1"/>
</dbReference>
<dbReference type="GO" id="GO:0004867">
    <property type="term" value="F:serine-type endopeptidase inhibitor activity"/>
    <property type="evidence" value="ECO:0007669"/>
    <property type="project" value="InterPro"/>
</dbReference>
<dbReference type="GO" id="GO:0005615">
    <property type="term" value="C:extracellular space"/>
    <property type="evidence" value="ECO:0007669"/>
    <property type="project" value="InterPro"/>
</dbReference>
<dbReference type="SMART" id="SM00093">
    <property type="entry name" value="SERPIN"/>
    <property type="match status" value="1"/>
</dbReference>
<comment type="similarity">
    <text evidence="1 2">Belongs to the serpin family.</text>
</comment>
<dbReference type="Pfam" id="PF00079">
    <property type="entry name" value="Serpin"/>
    <property type="match status" value="1"/>
</dbReference>
<dbReference type="InterPro" id="IPR023796">
    <property type="entry name" value="Serpin_dom"/>
</dbReference>
<keyword evidence="5" id="KW-1185">Reference proteome</keyword>
<comment type="caution">
    <text evidence="4">The sequence shown here is derived from an EMBL/GenBank/DDBJ whole genome shotgun (WGS) entry which is preliminary data.</text>
</comment>
<evidence type="ECO:0000313" key="5">
    <source>
        <dbReference type="Proteomes" id="UP001231189"/>
    </source>
</evidence>
<dbReference type="SUPFAM" id="SSF56574">
    <property type="entry name" value="Serpins"/>
    <property type="match status" value="1"/>
</dbReference>
<reference evidence="4" key="1">
    <citation type="submission" date="2023-07" db="EMBL/GenBank/DDBJ databases">
        <title>A chromosome-level genome assembly of Lolium multiflorum.</title>
        <authorList>
            <person name="Chen Y."/>
            <person name="Copetti D."/>
            <person name="Kolliker R."/>
            <person name="Studer B."/>
        </authorList>
    </citation>
    <scope>NUCLEOTIDE SEQUENCE</scope>
    <source>
        <strain evidence="4">02402/16</strain>
        <tissue evidence="4">Leaf</tissue>
    </source>
</reference>
<gene>
    <name evidence="4" type="ORF">QYE76_069384</name>
</gene>
<dbReference type="Gene3D" id="2.30.39.10">
    <property type="entry name" value="Alpha-1-antitrypsin, domain 1"/>
    <property type="match status" value="1"/>
</dbReference>
<evidence type="ECO:0000259" key="3">
    <source>
        <dbReference type="SMART" id="SM00093"/>
    </source>
</evidence>
<dbReference type="EMBL" id="JAUUTY010000004">
    <property type="protein sequence ID" value="KAK1651579.1"/>
    <property type="molecule type" value="Genomic_DNA"/>
</dbReference>
<dbReference type="Gene3D" id="3.30.497.10">
    <property type="entry name" value="Antithrombin, subunit I, domain 2"/>
    <property type="match status" value="1"/>
</dbReference>